<evidence type="ECO:0000313" key="6">
    <source>
        <dbReference type="EMBL" id="KGJ07222.1"/>
    </source>
</evidence>
<dbReference type="STRING" id="690417.IC63_09130"/>
<dbReference type="OrthoDB" id="570524at2"/>
<dbReference type="RefSeq" id="WP_036719282.1">
    <property type="nucleotide sequence ID" value="NZ_JRKS01000024.1"/>
</dbReference>
<gene>
    <name evidence="6" type="ORF">IC63_09130</name>
</gene>
<reference evidence="6 7" key="2">
    <citation type="submission" date="2014-10" db="EMBL/GenBank/DDBJ databases">
        <title>Paracoccus sanguinis sp. nov., isolated from clinical specimens of New York State patients.</title>
        <authorList>
            <person name="Mingle L.A."/>
            <person name="Cole J.A."/>
            <person name="Lapierre P."/>
            <person name="Musser K.A."/>
        </authorList>
    </citation>
    <scope>NUCLEOTIDE SEQUENCE [LARGE SCALE GENOMIC DNA]</scope>
    <source>
        <strain evidence="6 7">HAMBI 3106</strain>
    </source>
</reference>
<evidence type="ECO:0000256" key="3">
    <source>
        <dbReference type="ARBA" id="ARBA00022475"/>
    </source>
</evidence>
<evidence type="ECO:0000313" key="7">
    <source>
        <dbReference type="Proteomes" id="UP000029917"/>
    </source>
</evidence>
<dbReference type="InterPro" id="IPR044527">
    <property type="entry name" value="NrtA/CpmA_ABC-bd_dom"/>
</dbReference>
<organism evidence="6 7">
    <name type="scientific">Paracoccus sphaerophysae</name>
    <dbReference type="NCBI Taxonomy" id="690417"/>
    <lineage>
        <taxon>Bacteria</taxon>
        <taxon>Pseudomonadati</taxon>
        <taxon>Pseudomonadota</taxon>
        <taxon>Alphaproteobacteria</taxon>
        <taxon>Rhodobacterales</taxon>
        <taxon>Paracoccaceae</taxon>
        <taxon>Paracoccus</taxon>
    </lineage>
</organism>
<keyword evidence="3" id="KW-1003">Cell membrane</keyword>
<evidence type="ECO:0000256" key="4">
    <source>
        <dbReference type="ARBA" id="ARBA00022519"/>
    </source>
</evidence>
<dbReference type="PANTHER" id="PTHR30024">
    <property type="entry name" value="ALIPHATIC SULFONATES-BINDING PROTEIN-RELATED"/>
    <property type="match status" value="1"/>
</dbReference>
<dbReference type="PANTHER" id="PTHR30024:SF43">
    <property type="entry name" value="BLL4572 PROTEIN"/>
    <property type="match status" value="1"/>
</dbReference>
<keyword evidence="5" id="KW-0472">Membrane</keyword>
<evidence type="ECO:0000256" key="5">
    <source>
        <dbReference type="ARBA" id="ARBA00023136"/>
    </source>
</evidence>
<evidence type="ECO:0000256" key="1">
    <source>
        <dbReference type="ARBA" id="ARBA00004308"/>
    </source>
</evidence>
<keyword evidence="2" id="KW-0813">Transport</keyword>
<sequence>MSIGTLRVAWVPLTDAAPVIIAREMGFAAAEGIALELVQARSWALLRDFLAAGAVEAAHMLAPMAVARAMGLLPSLPPVEALMVLSHGGQVIGASAALARDLPRLTDAAQAAGAIRSAAGPRLRIGVPFTFSTHALLMARWLGPGIEIRTVPPPQMAAALAGKEIDLFCVGEPWGTVAAEAGVGTILASGRSIWAAPPEKVLAARAGWAEARPEAAGALMRAVWRAGRWLDGRGNRGIAAEILSRPEYLGLPAETLEASLTDRTAFVLAPPPGPFFTFHDGAASFPWRSTGALIAAQLARRFDLPQEPAGRAGAAIFRTDLYRKHMRAAGADLPGASMKVEGTLAHPTAVASERGTMILAPDRFFDGWIFDPPVD</sequence>
<reference evidence="6 7" key="1">
    <citation type="submission" date="2014-09" db="EMBL/GenBank/DDBJ databases">
        <authorList>
            <person name="McGinnis J.M."/>
            <person name="Wolfgang W.J."/>
        </authorList>
    </citation>
    <scope>NUCLEOTIDE SEQUENCE [LARGE SCALE GENOMIC DNA]</scope>
    <source>
        <strain evidence="6 7">HAMBI 3106</strain>
    </source>
</reference>
<dbReference type="CDD" id="cd13553">
    <property type="entry name" value="PBP2_NrtA_CpmA_like"/>
    <property type="match status" value="1"/>
</dbReference>
<dbReference type="AlphaFoldDB" id="A0A099FAX8"/>
<comment type="caution">
    <text evidence="6">The sequence shown here is derived from an EMBL/GenBank/DDBJ whole genome shotgun (WGS) entry which is preliminary data.</text>
</comment>
<dbReference type="EMBL" id="JRKS01000024">
    <property type="protein sequence ID" value="KGJ07222.1"/>
    <property type="molecule type" value="Genomic_DNA"/>
</dbReference>
<proteinExistence type="predicted"/>
<protein>
    <recommendedName>
        <fullName evidence="8">Nitrate transporter</fullName>
    </recommendedName>
</protein>
<dbReference type="SUPFAM" id="SSF53850">
    <property type="entry name" value="Periplasmic binding protein-like II"/>
    <property type="match status" value="1"/>
</dbReference>
<evidence type="ECO:0000256" key="2">
    <source>
        <dbReference type="ARBA" id="ARBA00022448"/>
    </source>
</evidence>
<evidence type="ECO:0008006" key="8">
    <source>
        <dbReference type="Google" id="ProtNLM"/>
    </source>
</evidence>
<keyword evidence="4" id="KW-0997">Cell inner membrane</keyword>
<comment type="subcellular location">
    <subcellularLocation>
        <location evidence="1">Endomembrane system</location>
    </subcellularLocation>
</comment>
<name>A0A099FAX8_9RHOB</name>
<keyword evidence="7" id="KW-1185">Reference proteome</keyword>
<dbReference type="Pfam" id="PF13379">
    <property type="entry name" value="NMT1_2"/>
    <property type="match status" value="1"/>
</dbReference>
<dbReference type="Gene3D" id="3.40.190.10">
    <property type="entry name" value="Periplasmic binding protein-like II"/>
    <property type="match status" value="2"/>
</dbReference>
<dbReference type="GO" id="GO:0012505">
    <property type="term" value="C:endomembrane system"/>
    <property type="evidence" value="ECO:0007669"/>
    <property type="project" value="UniProtKB-SubCell"/>
</dbReference>
<accession>A0A099FAX8</accession>
<dbReference type="Proteomes" id="UP000029917">
    <property type="component" value="Unassembled WGS sequence"/>
</dbReference>